<evidence type="ECO:0000259" key="2">
    <source>
        <dbReference type="Pfam" id="PF07693"/>
    </source>
</evidence>
<dbReference type="Gene3D" id="3.40.50.300">
    <property type="entry name" value="P-loop containing nucleotide triphosphate hydrolases"/>
    <property type="match status" value="1"/>
</dbReference>
<dbReference type="InterPro" id="IPR011646">
    <property type="entry name" value="KAP_P-loop"/>
</dbReference>
<name>J0XVF7_9BACT</name>
<feature type="transmembrane region" description="Helical" evidence="1">
    <location>
        <begin position="132"/>
        <end position="151"/>
    </location>
</feature>
<accession>J0XVF7</accession>
<dbReference type="Pfam" id="PF07693">
    <property type="entry name" value="KAP_NTPase"/>
    <property type="match status" value="1"/>
</dbReference>
<dbReference type="PANTHER" id="PTHR22674">
    <property type="entry name" value="NTPASE, KAP FAMILY P-LOOP DOMAIN-CONTAINING 1"/>
    <property type="match status" value="1"/>
</dbReference>
<keyword evidence="1" id="KW-1133">Transmembrane helix</keyword>
<feature type="domain" description="KAP NTPase" evidence="2">
    <location>
        <begin position="181"/>
        <end position="464"/>
    </location>
</feature>
<dbReference type="RefSeq" id="WP_002658358.1">
    <property type="nucleotide sequence ID" value="NZ_JH719942.1"/>
</dbReference>
<dbReference type="OrthoDB" id="88903at2"/>
<sequence length="1016" mass="119106">MTKPLIETKKPKKRNDNRTFNNLYQCWLRNRKYLFYPSLTGLSIIFSEPISQIIIALHLELIIDPIEINWPLSIALGAVFLISYLVYAIKISAEHRTKSPMKLLFWLSLTVSLSYYQLAIDELIFFPKKGNSSYIAIVYILAALYSLYYIVSSFNFPRQKNSKLIAEDSIVLQKGIEGSLRKGYAEQLAKELLNINSKQAFAIAITGGWGTGKSTFISFITEKVKADTAAIIVEFHPWKNKGEEAVIKDFFYTLRKQLSPYDDRLGPQINNYLNSLFNISAVATNTSLSTFSKLALKSINLLEEPQGTEEEYNKLRKIIKEIPLPILIIIDDLDRLDSPEIIAVLKLIRNVANFEGLSFITAYDKDYVHHAIKSNLNEHGSHYFLEKIVQMEVSLPVMTKEELFDILKTVLQKSQEKTLEELVPTLEKEAEDRDNHWFKSTNPILWHFISNVRDIVRFHNSLVLDYPKLSKYIDSQDIFYIYLIKLKFPRVYKALWQSQGEIFDDSGDKLTFITLPSPEEDTNEKNEEDKHLIKELLKNMGQEKFIVPLIETLNVLFPQAVTKENQMPLFPNKYSFNRNRDSRIYHKDLFNIMYSQFVPESYIDYEFFDKIRHYSFKEIDELLADERHDHNDIIMELNRRLDPRIIDSIQTPPELKNYLYFCINIKTKNFYTINNYLQLIIENKALQERVTEKNMRFTHILKEVVEGEEFIDSTLIFYNSLYQKYDNEELGQILAEALVSSLTFYSKKENSMTIDEFYNAAIMWLRLRDSYRETTNKFYLGYKLPDVDDKMKLIFSKNIDRFIHNLIKINNNSYQRVSVQFNSNITVLFKTIRDLERFVHQYYPEHNTPQYVSLSTAFEAFKTEHSDTLTRQSFSYKNLGRHFNKDIQHAPLIFLILKSKPVAPIDKFINQVNTDSNNVQKCYISEFPHQNIIHDINIHLEKDDILIFAIPKESIPKVITELIKGQPIKTNSDQLYSEHIDITTLELEKTVKKYGYDILQYEAREDDTIIGLELHF</sequence>
<feature type="transmembrane region" description="Helical" evidence="1">
    <location>
        <begin position="33"/>
        <end position="58"/>
    </location>
</feature>
<keyword evidence="1" id="KW-0472">Membrane</keyword>
<reference evidence="4" key="1">
    <citation type="journal article" date="2012" name="Stand. Genomic Sci.">
        <title>Permanent draft genome sequence of the gliding predator Saprospira grandis strain Sa g1 (= HR1).</title>
        <authorList>
            <person name="Mavromatis K."/>
            <person name="Chertkov O."/>
            <person name="Lapidus A."/>
            <person name="Nolan M."/>
            <person name="Lucas S."/>
            <person name="Tice H."/>
            <person name="Del Rio T.G."/>
            <person name="Cheng J.F."/>
            <person name="Han C."/>
            <person name="Tapia R."/>
            <person name="Bruce D."/>
            <person name="Goodwin L.A."/>
            <person name="Pitluck S."/>
            <person name="Huntemann M."/>
            <person name="Liolios K."/>
            <person name="Pagani I."/>
            <person name="Ivanova N."/>
            <person name="Mikhailova N."/>
            <person name="Pati A."/>
            <person name="Chen A."/>
            <person name="Palaniappan K."/>
            <person name="Land M."/>
            <person name="Brambilla E.M."/>
            <person name="Rohde M."/>
            <person name="Spring S."/>
            <person name="Goker M."/>
            <person name="Detter J.C."/>
            <person name="Bristow J."/>
            <person name="Eisen J.A."/>
            <person name="Markowitz V."/>
            <person name="Hugenholtz P."/>
            <person name="Kyrpides N.C."/>
            <person name="Klenk H.P."/>
            <person name="Woyke T."/>
        </authorList>
    </citation>
    <scope>NUCLEOTIDE SEQUENCE [LARGE SCALE GENOMIC DNA]</scope>
    <source>
        <strain evidence="4">DSM 2844</strain>
    </source>
</reference>
<proteinExistence type="predicted"/>
<keyword evidence="1" id="KW-0812">Transmembrane</keyword>
<evidence type="ECO:0000313" key="4">
    <source>
        <dbReference type="Proteomes" id="UP000005113"/>
    </source>
</evidence>
<dbReference type="Proteomes" id="UP000005113">
    <property type="component" value="Unassembled WGS sequence"/>
</dbReference>
<dbReference type="PANTHER" id="PTHR22674:SF6">
    <property type="entry name" value="NTPASE KAP FAMILY P-LOOP DOMAIN-CONTAINING PROTEIN 1"/>
    <property type="match status" value="1"/>
</dbReference>
<organism evidence="3 4">
    <name type="scientific">Saprospira grandis DSM 2844</name>
    <dbReference type="NCBI Taxonomy" id="694433"/>
    <lineage>
        <taxon>Bacteria</taxon>
        <taxon>Pseudomonadati</taxon>
        <taxon>Bacteroidota</taxon>
        <taxon>Saprospiria</taxon>
        <taxon>Saprospirales</taxon>
        <taxon>Saprospiraceae</taxon>
        <taxon>Saprospira</taxon>
    </lineage>
</organism>
<dbReference type="InterPro" id="IPR052754">
    <property type="entry name" value="NTPase_KAP_P-loop"/>
</dbReference>
<feature type="transmembrane region" description="Helical" evidence="1">
    <location>
        <begin position="70"/>
        <end position="91"/>
    </location>
</feature>
<dbReference type="SUPFAM" id="SSF52540">
    <property type="entry name" value="P-loop containing nucleoside triphosphate hydrolases"/>
    <property type="match status" value="1"/>
</dbReference>
<gene>
    <name evidence="3" type="ORF">SapgrDRAFT_1273</name>
</gene>
<dbReference type="HOGENOM" id="CLU_296799_0_0_10"/>
<feature type="transmembrane region" description="Helical" evidence="1">
    <location>
        <begin position="103"/>
        <end position="120"/>
    </location>
</feature>
<evidence type="ECO:0000256" key="1">
    <source>
        <dbReference type="SAM" id="Phobius"/>
    </source>
</evidence>
<dbReference type="InterPro" id="IPR027417">
    <property type="entry name" value="P-loop_NTPase"/>
</dbReference>
<protein>
    <submittedName>
        <fullName evidence="3">KAP family P-loop domain protein</fullName>
    </submittedName>
</protein>
<dbReference type="EMBL" id="JH719942">
    <property type="protein sequence ID" value="EJF52996.1"/>
    <property type="molecule type" value="Genomic_DNA"/>
</dbReference>
<dbReference type="AlphaFoldDB" id="J0XVF7"/>
<evidence type="ECO:0000313" key="3">
    <source>
        <dbReference type="EMBL" id="EJF52996.1"/>
    </source>
</evidence>